<dbReference type="AlphaFoldDB" id="A0A1I7V4C3"/>
<name>A0A1I7V4C3_9PELO</name>
<dbReference type="PANTHER" id="PTHR37917">
    <property type="entry name" value="PROTEIN CBG03580"/>
    <property type="match status" value="1"/>
</dbReference>
<proteinExistence type="predicted"/>
<protein>
    <submittedName>
        <fullName evidence="2">DUF2807 domain-containing protein</fullName>
    </submittedName>
</protein>
<dbReference type="Proteomes" id="UP000095282">
    <property type="component" value="Unplaced"/>
</dbReference>
<evidence type="ECO:0000313" key="1">
    <source>
        <dbReference type="Proteomes" id="UP000095282"/>
    </source>
</evidence>
<sequence>MDYRDVYIIYRIPEHPVEGSVVEVEGSVVEVEGSVVEVEGSVVEVDGGVVEVEGSVVEVEGSVVEVDGGVVEVDGGVVEVDDGVVEVDGGVVEVDGGVVEVDGGIVEVDGSDVEEITVIISMILVVGIQAESNPSMCKCPMLKQIDAEMFAKIKGISDMTSKKIPNFAPLDIGYGDNCTKVTISCAYPRFTRHRSSVYYTNGANLSTVRRHDLADKYSIRCNQLTGIWLSEEDSEISYIQCAYRPMLVNKVWSAIWEELVRLYRMIINVVKTNFGFAKFIVGYD</sequence>
<evidence type="ECO:0000313" key="2">
    <source>
        <dbReference type="WBParaSite" id="Csp11.Scaffold630.g22262.t1"/>
    </source>
</evidence>
<accession>A0A1I7V4C3</accession>
<dbReference type="WBParaSite" id="Csp11.Scaffold630.g22262.t1">
    <property type="protein sequence ID" value="Csp11.Scaffold630.g22262.t1"/>
    <property type="gene ID" value="Csp11.Scaffold630.g22262"/>
</dbReference>
<reference evidence="2" key="1">
    <citation type="submission" date="2016-11" db="UniProtKB">
        <authorList>
            <consortium name="WormBaseParasite"/>
        </authorList>
    </citation>
    <scope>IDENTIFICATION</scope>
</reference>
<dbReference type="PANTHER" id="PTHR37917:SF9">
    <property type="entry name" value="RHOPTRY PROTEIN"/>
    <property type="match status" value="1"/>
</dbReference>
<organism evidence="1 2">
    <name type="scientific">Caenorhabditis tropicalis</name>
    <dbReference type="NCBI Taxonomy" id="1561998"/>
    <lineage>
        <taxon>Eukaryota</taxon>
        <taxon>Metazoa</taxon>
        <taxon>Ecdysozoa</taxon>
        <taxon>Nematoda</taxon>
        <taxon>Chromadorea</taxon>
        <taxon>Rhabditida</taxon>
        <taxon>Rhabditina</taxon>
        <taxon>Rhabditomorpha</taxon>
        <taxon>Rhabditoidea</taxon>
        <taxon>Rhabditidae</taxon>
        <taxon>Peloderinae</taxon>
        <taxon>Caenorhabditis</taxon>
    </lineage>
</organism>
<keyword evidence="1" id="KW-1185">Reference proteome</keyword>